<dbReference type="EMBL" id="JANBUP010000804">
    <property type="protein sequence ID" value="KAJ2810101.1"/>
    <property type="molecule type" value="Genomic_DNA"/>
</dbReference>
<keyword evidence="2" id="KW-1185">Reference proteome</keyword>
<organism evidence="1 2">
    <name type="scientific">Coemansia furcata</name>
    <dbReference type="NCBI Taxonomy" id="417177"/>
    <lineage>
        <taxon>Eukaryota</taxon>
        <taxon>Fungi</taxon>
        <taxon>Fungi incertae sedis</taxon>
        <taxon>Zoopagomycota</taxon>
        <taxon>Kickxellomycotina</taxon>
        <taxon>Kickxellomycetes</taxon>
        <taxon>Kickxellales</taxon>
        <taxon>Kickxellaceae</taxon>
        <taxon>Coemansia</taxon>
    </lineage>
</organism>
<name>A0ACC1LIE0_9FUNG</name>
<dbReference type="Proteomes" id="UP001140096">
    <property type="component" value="Unassembled WGS sequence"/>
</dbReference>
<evidence type="ECO:0000313" key="1">
    <source>
        <dbReference type="EMBL" id="KAJ2810101.1"/>
    </source>
</evidence>
<comment type="caution">
    <text evidence="1">The sequence shown here is derived from an EMBL/GenBank/DDBJ whole genome shotgun (WGS) entry which is preliminary data.</text>
</comment>
<sequence length="464" mass="50225">YGSSSSDEYQAFVSRVSIILAVVGFYVLDFSINTSQACARALALDLPPLGQQDMANAYAGRMLNLGSVSGYLVGFMDLTSLVPWHTDSQMQALCLIATVVFTTTVTWTCVMVREKPLEEESAREGEWAGMLRGIVKGVVDLPTPVQRVCNVQFFAWVAWFPFLFFATTWVTEIMARTDDITDPLFLDRATRAGSFALFLYAVASLLCSVALPRFTEGLGLRRLWCVSLAAMGVTLLMTWVVNGVVAATALIVAMAFPWALAMWAPFALVGEYVAIQAEVERAEAVVAVVESEEEEEYIGAADVPPNAVSKRRSVGSVGSWRRAHAANMTESISSTLLDDAASLGAGRSALFIKTPAQQHPRAVEEKAERLESGTILGIHNMYVVFPQFFINGVSSLIFAWLGHKDGGVAGARSVEYLAMSTVAGVEPVGFVLRIGGVSALVAAGLTVFLFDRQRVREFVTRIGG</sequence>
<gene>
    <name evidence="1" type="ORF">H4S07_002867</name>
</gene>
<feature type="non-terminal residue" evidence="1">
    <location>
        <position position="1"/>
    </location>
</feature>
<protein>
    <submittedName>
        <fullName evidence="1">Uncharacterized protein</fullName>
    </submittedName>
</protein>
<proteinExistence type="predicted"/>
<accession>A0ACC1LIE0</accession>
<evidence type="ECO:0000313" key="2">
    <source>
        <dbReference type="Proteomes" id="UP001140096"/>
    </source>
</evidence>
<reference evidence="1" key="1">
    <citation type="submission" date="2022-07" db="EMBL/GenBank/DDBJ databases">
        <title>Phylogenomic reconstructions and comparative analyses of Kickxellomycotina fungi.</title>
        <authorList>
            <person name="Reynolds N.K."/>
            <person name="Stajich J.E."/>
            <person name="Barry K."/>
            <person name="Grigoriev I.V."/>
            <person name="Crous P."/>
            <person name="Smith M.E."/>
        </authorList>
    </citation>
    <scope>NUCLEOTIDE SEQUENCE</scope>
    <source>
        <strain evidence="1">CBS 102833</strain>
    </source>
</reference>